<gene>
    <name evidence="2" type="ORF">A5683_05155</name>
</gene>
<protein>
    <submittedName>
        <fullName evidence="2">Uncharacterized protein</fullName>
    </submittedName>
</protein>
<name>A0A1A2SZ02_MYCNT</name>
<comment type="caution">
    <text evidence="2">The sequence shown here is derived from an EMBL/GenBank/DDBJ whole genome shotgun (WGS) entry which is preliminary data.</text>
</comment>
<feature type="transmembrane region" description="Helical" evidence="1">
    <location>
        <begin position="569"/>
        <end position="592"/>
    </location>
</feature>
<keyword evidence="1" id="KW-0812">Transmembrane</keyword>
<reference evidence="2 3" key="1">
    <citation type="submission" date="2016-06" db="EMBL/GenBank/DDBJ databases">
        <authorList>
            <person name="Kjaerup R.B."/>
            <person name="Dalgaard T.S."/>
            <person name="Juul-Madsen H.R."/>
        </authorList>
    </citation>
    <scope>NUCLEOTIDE SEQUENCE [LARGE SCALE GENOMIC DNA]</scope>
    <source>
        <strain evidence="2 3">E152</strain>
    </source>
</reference>
<feature type="transmembrane region" description="Helical" evidence="1">
    <location>
        <begin position="540"/>
        <end position="563"/>
    </location>
</feature>
<evidence type="ECO:0000313" key="3">
    <source>
        <dbReference type="Proteomes" id="UP000092389"/>
    </source>
</evidence>
<dbReference type="RefSeq" id="WP_067912475.1">
    <property type="nucleotide sequence ID" value="NZ_LZJP01000114.1"/>
</dbReference>
<dbReference type="EMBL" id="LZJU01000158">
    <property type="protein sequence ID" value="OBH69389.1"/>
    <property type="molecule type" value="Genomic_DNA"/>
</dbReference>
<accession>A0A1A2SZ02</accession>
<dbReference type="AlphaFoldDB" id="A0A1A2SZ02"/>
<keyword evidence="1" id="KW-1133">Transmembrane helix</keyword>
<proteinExistence type="predicted"/>
<dbReference type="Proteomes" id="UP000092389">
    <property type="component" value="Unassembled WGS sequence"/>
</dbReference>
<evidence type="ECO:0000256" key="1">
    <source>
        <dbReference type="SAM" id="Phobius"/>
    </source>
</evidence>
<organism evidence="2 3">
    <name type="scientific">Mycobacterium mantenii</name>
    <dbReference type="NCBI Taxonomy" id="560555"/>
    <lineage>
        <taxon>Bacteria</taxon>
        <taxon>Bacillati</taxon>
        <taxon>Actinomycetota</taxon>
        <taxon>Actinomycetes</taxon>
        <taxon>Mycobacteriales</taxon>
        <taxon>Mycobacteriaceae</taxon>
        <taxon>Mycobacterium</taxon>
        <taxon>Mycobacterium avium complex (MAC)</taxon>
    </lineage>
</organism>
<evidence type="ECO:0000313" key="2">
    <source>
        <dbReference type="EMBL" id="OBH69389.1"/>
    </source>
</evidence>
<keyword evidence="1" id="KW-0472">Membrane</keyword>
<dbReference type="OrthoDB" id="4427856at2"/>
<sequence>MARSLAPTDAPPALTVVVAPHLHTDELLGVLCDYSAAGLLGVFAWVDAGDARGPSTPATMVGEGRSESVVLQQVLTAKHYDRVRVAVLVPLDAPADERAPLAAEQFVEQVVRSTARGAGITLLRMLLTSGRAGASQLNSSAVVEGWHNLLVAPEDSPAPGLGAVPWGHLAEPLDLAQRAAPVVAAVAGLWADVQQTPFDSLEILPGQTLRAVRAFYRSLDTAEVERRLRARLFDPAGRLPLPHGGQVPVLYVEDVSAATQTMARALWTKHRDVLRGPRLGADDVATQAISIWAALKMFLRFMGGALRNAPSAWLSAVKGSVSAVLASTVQGTVFGGRESAFSVVTSSQLADWQDLGRSADTLNAAIGGSAANGQLAQQDLSPLWTDFVNGALTLADGGRRAKGLDPIQVGAGVGVVATAADVVPSRADRFTAIPTSLAAVIGVSDLEPADVLGAADLRQRLQRAYSDPAAGVEARGASTELERWQQHASKSYAWQAGSILADFLGRARTEVAQIAEQIQRAASEISIDERVRARQQAIGTILATMTWATLGILVVLAGLAVAGFTGWKYTLVTGGVLLGLYVVVSLTLFLFAQRDMFTLMNLRKSQQNQLEMMQANLQTALQDVSRLSTAYGQYLSWCRVLGPVLRAPFGPAPAGRSAAPLISDGLPRCAQVGVADPGAERADDAAHAIQRRLYALGWLTKPWQEMVAHAAGRLREEPEMLYRMPGFRTGSGLDQWSAAVASGQVHSTGAEALWQRVEQMFAEDDRVGTALTGSVLAPAMGQHVASEQFAAGVVDHRPGHAAPFDGSVFTDAAMTAGRSAVAIDTAALARPGLGFRAAVVQASDGLAPYDFTLFEVPLAAASGLEMEKTAVITHTEHRDRPPGGDLVF</sequence>